<evidence type="ECO:0000313" key="3">
    <source>
        <dbReference type="Proteomes" id="UP000829364"/>
    </source>
</evidence>
<feature type="region of interest" description="Disordered" evidence="1">
    <location>
        <begin position="1"/>
        <end position="23"/>
    </location>
</feature>
<keyword evidence="3" id="KW-1185">Reference proteome</keyword>
<accession>A0A9Q8VG91</accession>
<gene>
    <name evidence="2" type="ORF">JDV02_009407</name>
</gene>
<evidence type="ECO:0000256" key="1">
    <source>
        <dbReference type="SAM" id="MobiDB-lite"/>
    </source>
</evidence>
<dbReference type="KEGG" id="ptkz:JDV02_009407"/>
<name>A0A9Q8VG91_9HYPO</name>
<dbReference type="AlphaFoldDB" id="A0A9Q8VG91"/>
<dbReference type="OrthoDB" id="3431997at2759"/>
<dbReference type="Proteomes" id="UP000829364">
    <property type="component" value="Chromosome 9"/>
</dbReference>
<dbReference type="GeneID" id="72071352"/>
<proteinExistence type="predicted"/>
<evidence type="ECO:0000313" key="2">
    <source>
        <dbReference type="EMBL" id="UNI23597.1"/>
    </source>
</evidence>
<sequence length="291" mass="30813">MRDYKSTAGGNTTVILEKSDDPPPPAYSPAAFHLEAAAIATTAPACTEPTTIMFPRRLVYVPSWLSSTSFIGRTKDGPLFAVETPSKLVNCFGLGRTVLHAGPDKKSSPAVASVGVQRGSKFRRSLIRVGPGSRSPGAGSGSADEAGTVEVTMSGDWCRTHSFSLLVAGGRLERFEWRHSHGDEVRELSGGFNVGWKLVRLDSAPVAPYQDRAGKSYTSDGKEVVAVGAQPRLFRRSPEFAFVGTGARGELGETFEIVAVMGFLRLYELSVQQSAINASAASSSSVAVAVS</sequence>
<reference evidence="2" key="1">
    <citation type="submission" date="2021-11" db="EMBL/GenBank/DDBJ databases">
        <title>Purpureocillium_takamizusanense_genome.</title>
        <authorList>
            <person name="Nguyen N.-H."/>
        </authorList>
    </citation>
    <scope>NUCLEOTIDE SEQUENCE</scope>
    <source>
        <strain evidence="2">PT3</strain>
    </source>
</reference>
<organism evidence="2 3">
    <name type="scientific">Purpureocillium takamizusanense</name>
    <dbReference type="NCBI Taxonomy" id="2060973"/>
    <lineage>
        <taxon>Eukaryota</taxon>
        <taxon>Fungi</taxon>
        <taxon>Dikarya</taxon>
        <taxon>Ascomycota</taxon>
        <taxon>Pezizomycotina</taxon>
        <taxon>Sordariomycetes</taxon>
        <taxon>Hypocreomycetidae</taxon>
        <taxon>Hypocreales</taxon>
        <taxon>Ophiocordycipitaceae</taxon>
        <taxon>Purpureocillium</taxon>
    </lineage>
</organism>
<dbReference type="EMBL" id="CP086362">
    <property type="protein sequence ID" value="UNI23597.1"/>
    <property type="molecule type" value="Genomic_DNA"/>
</dbReference>
<dbReference type="RefSeq" id="XP_047847078.1">
    <property type="nucleotide sequence ID" value="XM_047991068.1"/>
</dbReference>
<protein>
    <submittedName>
        <fullName evidence="2">Uncharacterized protein</fullName>
    </submittedName>
</protein>